<accession>Q21EX7</accession>
<dbReference type="HOGENOM" id="CLU_879656_0_0_6"/>
<sequence length="316" mass="33891">MLGVQLNLENGILQVINDKSCGLGRAILAWALFDKNNTLLVKDSYILGKQKETLLKALDSYGAVAQTLFISVEPAASFIDVQKLTAVLDSIQLQKIVIGCGFSAVHQCNQWSAWLAKQTCSVEYLEQSTVSARISRGAVQAHILNRPWVTCVSAANLNGGRAGLAQIETDIGFKSYLKQLLTVNAAVWCSTGAADLPTFIESMGSTALGDVEIHAGEIKNLQHRFSQLVKTSACSVCIFCDMTELNCLMQAGLVDEIVHHVVSGCPSEQSLEIGEPLKSGELDFSNWKLVSSAPLGNGSRVVLINNTSDSTVTGAM</sequence>
<dbReference type="KEGG" id="sde:Sde_3497"/>
<name>Q21EX7_SACD2</name>
<evidence type="ECO:0000313" key="1">
    <source>
        <dbReference type="EMBL" id="ABD82752.1"/>
    </source>
</evidence>
<proteinExistence type="predicted"/>
<dbReference type="Proteomes" id="UP000001947">
    <property type="component" value="Chromosome"/>
</dbReference>
<dbReference type="AlphaFoldDB" id="Q21EX7"/>
<keyword evidence="2" id="KW-1185">Reference proteome</keyword>
<dbReference type="STRING" id="203122.Sde_3497"/>
<protein>
    <submittedName>
        <fullName evidence="1">Uncharacterized protein</fullName>
    </submittedName>
</protein>
<organism evidence="1 2">
    <name type="scientific">Saccharophagus degradans (strain 2-40 / ATCC 43961 / DSM 17024)</name>
    <dbReference type="NCBI Taxonomy" id="203122"/>
    <lineage>
        <taxon>Bacteria</taxon>
        <taxon>Pseudomonadati</taxon>
        <taxon>Pseudomonadota</taxon>
        <taxon>Gammaproteobacteria</taxon>
        <taxon>Cellvibrionales</taxon>
        <taxon>Cellvibrionaceae</taxon>
        <taxon>Saccharophagus</taxon>
    </lineage>
</organism>
<dbReference type="EMBL" id="CP000282">
    <property type="protein sequence ID" value="ABD82752.1"/>
    <property type="molecule type" value="Genomic_DNA"/>
</dbReference>
<gene>
    <name evidence="1" type="ordered locus">Sde_3497</name>
</gene>
<reference evidence="1 2" key="1">
    <citation type="journal article" date="2008" name="PLoS Genet.">
        <title>Complete genome sequence of the complex carbohydrate-degrading marine bacterium, Saccharophagus degradans strain 2-40 T.</title>
        <authorList>
            <person name="Weiner R.M."/>
            <person name="Taylor L.E.II."/>
            <person name="Henrissat B."/>
            <person name="Hauser L."/>
            <person name="Land M."/>
            <person name="Coutinho P.M."/>
            <person name="Rancurel C."/>
            <person name="Saunders E.H."/>
            <person name="Longmire A.G."/>
            <person name="Zhang H."/>
            <person name="Bayer E.A."/>
            <person name="Gilbert H.J."/>
            <person name="Larimer F."/>
            <person name="Zhulin I.B."/>
            <person name="Ekborg N.A."/>
            <person name="Lamed R."/>
            <person name="Richardson P.M."/>
            <person name="Borovok I."/>
            <person name="Hutcheson S."/>
        </authorList>
    </citation>
    <scope>NUCLEOTIDE SEQUENCE [LARGE SCALE GENOMIC DNA]</scope>
    <source>
        <strain evidence="2">2-40 / ATCC 43961 / DSM 17024</strain>
    </source>
</reference>
<evidence type="ECO:0000313" key="2">
    <source>
        <dbReference type="Proteomes" id="UP000001947"/>
    </source>
</evidence>